<organism evidence="2 3">
    <name type="scientific">Pisolithus tinctorius Marx 270</name>
    <dbReference type="NCBI Taxonomy" id="870435"/>
    <lineage>
        <taxon>Eukaryota</taxon>
        <taxon>Fungi</taxon>
        <taxon>Dikarya</taxon>
        <taxon>Basidiomycota</taxon>
        <taxon>Agaricomycotina</taxon>
        <taxon>Agaricomycetes</taxon>
        <taxon>Agaricomycetidae</taxon>
        <taxon>Boletales</taxon>
        <taxon>Sclerodermatineae</taxon>
        <taxon>Pisolithaceae</taxon>
        <taxon>Pisolithus</taxon>
    </lineage>
</organism>
<reference evidence="3" key="2">
    <citation type="submission" date="2015-01" db="EMBL/GenBank/DDBJ databases">
        <title>Evolutionary Origins and Diversification of the Mycorrhizal Mutualists.</title>
        <authorList>
            <consortium name="DOE Joint Genome Institute"/>
            <consortium name="Mycorrhizal Genomics Consortium"/>
            <person name="Kohler A."/>
            <person name="Kuo A."/>
            <person name="Nagy L.G."/>
            <person name="Floudas D."/>
            <person name="Copeland A."/>
            <person name="Barry K.W."/>
            <person name="Cichocki N."/>
            <person name="Veneault-Fourrey C."/>
            <person name="LaButti K."/>
            <person name="Lindquist E.A."/>
            <person name="Lipzen A."/>
            <person name="Lundell T."/>
            <person name="Morin E."/>
            <person name="Murat C."/>
            <person name="Riley R."/>
            <person name="Ohm R."/>
            <person name="Sun H."/>
            <person name="Tunlid A."/>
            <person name="Henrissat B."/>
            <person name="Grigoriev I.V."/>
            <person name="Hibbett D.S."/>
            <person name="Martin F."/>
        </authorList>
    </citation>
    <scope>NUCLEOTIDE SEQUENCE [LARGE SCALE GENOMIC DNA]</scope>
    <source>
        <strain evidence="3">Marx 270</strain>
    </source>
</reference>
<evidence type="ECO:0000313" key="3">
    <source>
        <dbReference type="Proteomes" id="UP000054217"/>
    </source>
</evidence>
<accession>A0A0C3NF91</accession>
<name>A0A0C3NF91_PISTI</name>
<evidence type="ECO:0000256" key="1">
    <source>
        <dbReference type="SAM" id="MobiDB-lite"/>
    </source>
</evidence>
<sequence length="83" mass="9091">MDKPLGVSQLHHFICRMHLANEVRLFGLESPEQTSSARARQEGRERFEVDEDSAECRGRGGARIPSGEGSVCVVGGAIIKVIR</sequence>
<proteinExistence type="predicted"/>
<keyword evidence="3" id="KW-1185">Reference proteome</keyword>
<reference evidence="2 3" key="1">
    <citation type="submission" date="2014-04" db="EMBL/GenBank/DDBJ databases">
        <authorList>
            <consortium name="DOE Joint Genome Institute"/>
            <person name="Kuo A."/>
            <person name="Kohler A."/>
            <person name="Costa M.D."/>
            <person name="Nagy L.G."/>
            <person name="Floudas D."/>
            <person name="Copeland A."/>
            <person name="Barry K.W."/>
            <person name="Cichocki N."/>
            <person name="Veneault-Fourrey C."/>
            <person name="LaButti K."/>
            <person name="Lindquist E.A."/>
            <person name="Lipzen A."/>
            <person name="Lundell T."/>
            <person name="Morin E."/>
            <person name="Murat C."/>
            <person name="Sun H."/>
            <person name="Tunlid A."/>
            <person name="Henrissat B."/>
            <person name="Grigoriev I.V."/>
            <person name="Hibbett D.S."/>
            <person name="Martin F."/>
            <person name="Nordberg H.P."/>
            <person name="Cantor M.N."/>
            <person name="Hua S.X."/>
        </authorList>
    </citation>
    <scope>NUCLEOTIDE SEQUENCE [LARGE SCALE GENOMIC DNA]</scope>
    <source>
        <strain evidence="2 3">Marx 270</strain>
    </source>
</reference>
<dbReference type="EMBL" id="KN832098">
    <property type="protein sequence ID" value="KIN94420.1"/>
    <property type="molecule type" value="Genomic_DNA"/>
</dbReference>
<protein>
    <submittedName>
        <fullName evidence="2">Uncharacterized protein</fullName>
    </submittedName>
</protein>
<gene>
    <name evidence="2" type="ORF">M404DRAFT_383630</name>
</gene>
<dbReference type="InParanoid" id="A0A0C3NF91"/>
<dbReference type="HOGENOM" id="CLU_2543469_0_0_1"/>
<evidence type="ECO:0000313" key="2">
    <source>
        <dbReference type="EMBL" id="KIN94420.1"/>
    </source>
</evidence>
<feature type="region of interest" description="Disordered" evidence="1">
    <location>
        <begin position="30"/>
        <end position="52"/>
    </location>
</feature>
<dbReference type="AlphaFoldDB" id="A0A0C3NF91"/>
<dbReference type="Proteomes" id="UP000054217">
    <property type="component" value="Unassembled WGS sequence"/>
</dbReference>